<evidence type="ECO:0000313" key="1">
    <source>
        <dbReference type="EMBL" id="JAH42164.1"/>
    </source>
</evidence>
<reference evidence="1" key="1">
    <citation type="submission" date="2014-11" db="EMBL/GenBank/DDBJ databases">
        <authorList>
            <person name="Amaro Gonzalez C."/>
        </authorList>
    </citation>
    <scope>NUCLEOTIDE SEQUENCE</scope>
</reference>
<organism evidence="1">
    <name type="scientific">Anguilla anguilla</name>
    <name type="common">European freshwater eel</name>
    <name type="synonym">Muraena anguilla</name>
    <dbReference type="NCBI Taxonomy" id="7936"/>
    <lineage>
        <taxon>Eukaryota</taxon>
        <taxon>Metazoa</taxon>
        <taxon>Chordata</taxon>
        <taxon>Craniata</taxon>
        <taxon>Vertebrata</taxon>
        <taxon>Euteleostomi</taxon>
        <taxon>Actinopterygii</taxon>
        <taxon>Neopterygii</taxon>
        <taxon>Teleostei</taxon>
        <taxon>Anguilliformes</taxon>
        <taxon>Anguillidae</taxon>
        <taxon>Anguilla</taxon>
    </lineage>
</organism>
<accession>A0A0E9SL98</accession>
<sequence>MENKSAIYQYLNVDMNIVIFVSVRENV</sequence>
<protein>
    <submittedName>
        <fullName evidence="1">Uncharacterized protein</fullName>
    </submittedName>
</protein>
<proteinExistence type="predicted"/>
<dbReference type="EMBL" id="GBXM01066413">
    <property type="protein sequence ID" value="JAH42164.1"/>
    <property type="molecule type" value="Transcribed_RNA"/>
</dbReference>
<reference evidence="1" key="2">
    <citation type="journal article" date="2015" name="Fish Shellfish Immunol.">
        <title>Early steps in the European eel (Anguilla anguilla)-Vibrio vulnificus interaction in the gills: Role of the RtxA13 toxin.</title>
        <authorList>
            <person name="Callol A."/>
            <person name="Pajuelo D."/>
            <person name="Ebbesson L."/>
            <person name="Teles M."/>
            <person name="MacKenzie S."/>
            <person name="Amaro C."/>
        </authorList>
    </citation>
    <scope>NUCLEOTIDE SEQUENCE</scope>
</reference>
<name>A0A0E9SL98_ANGAN</name>
<dbReference type="AlphaFoldDB" id="A0A0E9SL98"/>